<evidence type="ECO:0000313" key="1">
    <source>
        <dbReference type="EMBL" id="SFO55015.1"/>
    </source>
</evidence>
<dbReference type="AlphaFoldDB" id="A0A1I5I374"/>
<organism evidence="1 2">
    <name type="scientific">Cohaesibacter marisflavi</name>
    <dbReference type="NCBI Taxonomy" id="655353"/>
    <lineage>
        <taxon>Bacteria</taxon>
        <taxon>Pseudomonadati</taxon>
        <taxon>Pseudomonadota</taxon>
        <taxon>Alphaproteobacteria</taxon>
        <taxon>Hyphomicrobiales</taxon>
        <taxon>Cohaesibacteraceae</taxon>
    </lineage>
</organism>
<protein>
    <submittedName>
        <fullName evidence="1">Uncharacterized protein</fullName>
    </submittedName>
</protein>
<evidence type="ECO:0000313" key="2">
    <source>
        <dbReference type="Proteomes" id="UP000199236"/>
    </source>
</evidence>
<proteinExistence type="predicted"/>
<reference evidence="1 2" key="1">
    <citation type="submission" date="2016-10" db="EMBL/GenBank/DDBJ databases">
        <authorList>
            <person name="de Groot N.N."/>
        </authorList>
    </citation>
    <scope>NUCLEOTIDE SEQUENCE [LARGE SCALE GENOMIC DNA]</scope>
    <source>
        <strain evidence="1 2">CGMCC 1.9157</strain>
    </source>
</reference>
<keyword evidence="2" id="KW-1185">Reference proteome</keyword>
<gene>
    <name evidence="1" type="ORF">SAMN04488056_10815</name>
</gene>
<dbReference type="Proteomes" id="UP000199236">
    <property type="component" value="Unassembled WGS sequence"/>
</dbReference>
<name>A0A1I5I374_9HYPH</name>
<dbReference type="EMBL" id="FOVR01000008">
    <property type="protein sequence ID" value="SFO55015.1"/>
    <property type="molecule type" value="Genomic_DNA"/>
</dbReference>
<sequence length="48" mass="5777">MSFERALTYSPLCLCKLKFKKRQKLGEKSLSMRSIEFLSKSRVRRYEC</sequence>
<accession>A0A1I5I374</accession>
<dbReference type="STRING" id="655353.SAMN04488056_10815"/>